<keyword evidence="1" id="KW-0805">Transcription regulation</keyword>
<evidence type="ECO:0000313" key="5">
    <source>
        <dbReference type="EMBL" id="TKB48843.1"/>
    </source>
</evidence>
<dbReference type="Pfam" id="PF12833">
    <property type="entry name" value="HTH_18"/>
    <property type="match status" value="1"/>
</dbReference>
<proteinExistence type="predicted"/>
<evidence type="ECO:0000313" key="6">
    <source>
        <dbReference type="Proteomes" id="UP000305674"/>
    </source>
</evidence>
<dbReference type="InterPro" id="IPR020449">
    <property type="entry name" value="Tscrpt_reg_AraC-type_HTH"/>
</dbReference>
<accession>A0A4U1BCV4</accession>
<dbReference type="GO" id="GO:0000976">
    <property type="term" value="F:transcription cis-regulatory region binding"/>
    <property type="evidence" value="ECO:0007669"/>
    <property type="project" value="TreeGrafter"/>
</dbReference>
<dbReference type="Pfam" id="PF12625">
    <property type="entry name" value="Arabinose_bd"/>
    <property type="match status" value="1"/>
</dbReference>
<dbReference type="OrthoDB" id="5582699at2"/>
<evidence type="ECO:0000256" key="1">
    <source>
        <dbReference type="ARBA" id="ARBA00023015"/>
    </source>
</evidence>
<dbReference type="PANTHER" id="PTHR47894:SF1">
    <property type="entry name" value="HTH-TYPE TRANSCRIPTIONAL REGULATOR VQSM"/>
    <property type="match status" value="1"/>
</dbReference>
<dbReference type="PROSITE" id="PS01124">
    <property type="entry name" value="HTH_ARAC_FAMILY_2"/>
    <property type="match status" value="1"/>
</dbReference>
<organism evidence="5 6">
    <name type="scientific">Ferrimonas sediminicola</name>
    <dbReference type="NCBI Taxonomy" id="2569538"/>
    <lineage>
        <taxon>Bacteria</taxon>
        <taxon>Pseudomonadati</taxon>
        <taxon>Pseudomonadota</taxon>
        <taxon>Gammaproteobacteria</taxon>
        <taxon>Alteromonadales</taxon>
        <taxon>Ferrimonadaceae</taxon>
        <taxon>Ferrimonas</taxon>
    </lineage>
</organism>
<dbReference type="GO" id="GO:0003700">
    <property type="term" value="F:DNA-binding transcription factor activity"/>
    <property type="evidence" value="ECO:0007669"/>
    <property type="project" value="InterPro"/>
</dbReference>
<dbReference type="Proteomes" id="UP000305674">
    <property type="component" value="Unassembled WGS sequence"/>
</dbReference>
<evidence type="ECO:0000256" key="3">
    <source>
        <dbReference type="ARBA" id="ARBA00023163"/>
    </source>
</evidence>
<keyword evidence="3" id="KW-0804">Transcription</keyword>
<dbReference type="GO" id="GO:0005829">
    <property type="term" value="C:cytosol"/>
    <property type="evidence" value="ECO:0007669"/>
    <property type="project" value="TreeGrafter"/>
</dbReference>
<dbReference type="PANTHER" id="PTHR47894">
    <property type="entry name" value="HTH-TYPE TRANSCRIPTIONAL REGULATOR GADX"/>
    <property type="match status" value="1"/>
</dbReference>
<gene>
    <name evidence="5" type="ORF">FCL40_09370</name>
</gene>
<feature type="domain" description="HTH araC/xylS-type" evidence="4">
    <location>
        <begin position="238"/>
        <end position="336"/>
    </location>
</feature>
<evidence type="ECO:0000256" key="2">
    <source>
        <dbReference type="ARBA" id="ARBA00023125"/>
    </source>
</evidence>
<dbReference type="EMBL" id="SWCI01000005">
    <property type="protein sequence ID" value="TKB48843.1"/>
    <property type="molecule type" value="Genomic_DNA"/>
</dbReference>
<dbReference type="AlphaFoldDB" id="A0A4U1BCV4"/>
<protein>
    <submittedName>
        <fullName evidence="5">AraC family transcriptional regulator</fullName>
    </submittedName>
</protein>
<dbReference type="Gene3D" id="1.10.10.60">
    <property type="entry name" value="Homeodomain-like"/>
    <property type="match status" value="1"/>
</dbReference>
<name>A0A4U1BCV4_9GAMM</name>
<dbReference type="SUPFAM" id="SSF46689">
    <property type="entry name" value="Homeodomain-like"/>
    <property type="match status" value="1"/>
</dbReference>
<dbReference type="InterPro" id="IPR009057">
    <property type="entry name" value="Homeodomain-like_sf"/>
</dbReference>
<keyword evidence="6" id="KW-1185">Reference proteome</keyword>
<dbReference type="PRINTS" id="PR00032">
    <property type="entry name" value="HTHARAC"/>
</dbReference>
<dbReference type="SMART" id="SM00342">
    <property type="entry name" value="HTH_ARAC"/>
    <property type="match status" value="1"/>
</dbReference>
<evidence type="ECO:0000259" key="4">
    <source>
        <dbReference type="PROSITE" id="PS01124"/>
    </source>
</evidence>
<sequence length="341" mass="38469">MRTQATLLAAWIRPLLYYLQSQGHDPDRLLKRAGICAEPLGLPGARLPVAQVRHLWGEASELTGNPYMGLMLSRWGDQLRGDTLLTAMITSRDMEEACRRMCRISHLVCDAVDLSVEQDERDLRLVYELTEGERAGFSDAGLNLALLPVLTMMEQGVMARSGIRRLELNRAYPGEASATYLASILPCNILYGCARDSLVLDRLATKQQNPFWNPALAQACESLALDELAQLGKQSIVNRVTGLIIKHLSGGEPHQQQVAHELAITPRHLQRKLKQQGYSFSRLLEQVRRELACHHLSRPDTSLAEIARQLGFQDQSNFCKAFKRWQGETPSQYRRRHTLLH</sequence>
<dbReference type="InterPro" id="IPR032687">
    <property type="entry name" value="AraC-type_N"/>
</dbReference>
<dbReference type="RefSeq" id="WP_136853037.1">
    <property type="nucleotide sequence ID" value="NZ_SWCI01000005.1"/>
</dbReference>
<keyword evidence="2" id="KW-0238">DNA-binding</keyword>
<comment type="caution">
    <text evidence="5">The sequence shown here is derived from an EMBL/GenBank/DDBJ whole genome shotgun (WGS) entry which is preliminary data.</text>
</comment>
<reference evidence="5 6" key="1">
    <citation type="submission" date="2019-04" db="EMBL/GenBank/DDBJ databases">
        <authorList>
            <person name="Hwang J.C."/>
        </authorList>
    </citation>
    <scope>NUCLEOTIDE SEQUENCE [LARGE SCALE GENOMIC DNA]</scope>
    <source>
        <strain evidence="5 6">IMCC35001</strain>
    </source>
</reference>
<dbReference type="InterPro" id="IPR018060">
    <property type="entry name" value="HTH_AraC"/>
</dbReference>